<dbReference type="OrthoDB" id="10592815at2759"/>
<feature type="compositionally biased region" description="Low complexity" evidence="1">
    <location>
        <begin position="36"/>
        <end position="47"/>
    </location>
</feature>
<protein>
    <submittedName>
        <fullName evidence="3">Uncharacterized protein</fullName>
    </submittedName>
</protein>
<feature type="transmembrane region" description="Helical" evidence="2">
    <location>
        <begin position="277"/>
        <end position="297"/>
    </location>
</feature>
<keyword evidence="2" id="KW-1133">Transmembrane helix</keyword>
<feature type="transmembrane region" description="Helical" evidence="2">
    <location>
        <begin position="133"/>
        <end position="153"/>
    </location>
</feature>
<reference evidence="4" key="1">
    <citation type="journal article" date="2023" name="Commun. Biol.">
        <title>Genome analysis of Parmales, the sister group of diatoms, reveals the evolutionary specialization of diatoms from phago-mixotrophs to photoautotrophs.</title>
        <authorList>
            <person name="Ban H."/>
            <person name="Sato S."/>
            <person name="Yoshikawa S."/>
            <person name="Yamada K."/>
            <person name="Nakamura Y."/>
            <person name="Ichinomiya M."/>
            <person name="Sato N."/>
            <person name="Blanc-Mathieu R."/>
            <person name="Endo H."/>
            <person name="Kuwata A."/>
            <person name="Ogata H."/>
        </authorList>
    </citation>
    <scope>NUCLEOTIDE SEQUENCE [LARGE SCALE GENOMIC DNA]</scope>
    <source>
        <strain evidence="4">NIES 3700</strain>
    </source>
</reference>
<feature type="region of interest" description="Disordered" evidence="1">
    <location>
        <begin position="1"/>
        <end position="47"/>
    </location>
</feature>
<evidence type="ECO:0000256" key="2">
    <source>
        <dbReference type="SAM" id="Phobius"/>
    </source>
</evidence>
<keyword evidence="2" id="KW-0472">Membrane</keyword>
<dbReference type="EMBL" id="BRXW01000179">
    <property type="protein sequence ID" value="GMI12654.1"/>
    <property type="molecule type" value="Genomic_DNA"/>
</dbReference>
<name>A0A9W7FHR7_9STRA</name>
<gene>
    <name evidence="3" type="ORF">TrLO_g4162</name>
</gene>
<evidence type="ECO:0000256" key="1">
    <source>
        <dbReference type="SAM" id="MobiDB-lite"/>
    </source>
</evidence>
<accession>A0A9W7FHR7</accession>
<comment type="caution">
    <text evidence="3">The sequence shown here is derived from an EMBL/GenBank/DDBJ whole genome shotgun (WGS) entry which is preliminary data.</text>
</comment>
<keyword evidence="2" id="KW-0812">Transmembrane</keyword>
<keyword evidence="4" id="KW-1185">Reference proteome</keyword>
<evidence type="ECO:0000313" key="4">
    <source>
        <dbReference type="Proteomes" id="UP001165122"/>
    </source>
</evidence>
<evidence type="ECO:0000313" key="3">
    <source>
        <dbReference type="EMBL" id="GMI12654.1"/>
    </source>
</evidence>
<dbReference type="AlphaFoldDB" id="A0A9W7FHR7"/>
<sequence length="315" mass="35211">MSNSVASETNECHESREMSSKRGAEYEEKQDEESSIEIPPAESLPISTVVSTAPPATDQFMHTPEFKRHSFDFVHVQTLMALRLANKQYNAAADALIDKGVRSGAKFTPRRPGKSYCPFFGPQLVLTVQRRNLAALTMSTRFIVIVVIALLVFPSQGWTAVISPRRSLFLDTTQLFATPPNDEDSDKPKSVLGEVTWSAAELLGNVSALVSPKPTSSPTSSAASRNMKNANEEKNNLVFDWANFTRPENYILFTQQRSRTTIDEDANTIRVDFTKPITWLGILFFVPVFSSEFFFAISRSFICNLPHYPDLCRAL</sequence>
<dbReference type="Proteomes" id="UP001165122">
    <property type="component" value="Unassembled WGS sequence"/>
</dbReference>
<proteinExistence type="predicted"/>
<feature type="compositionally biased region" description="Basic and acidic residues" evidence="1">
    <location>
        <begin position="10"/>
        <end position="27"/>
    </location>
</feature>
<organism evidence="3 4">
    <name type="scientific">Triparma laevis f. longispina</name>
    <dbReference type="NCBI Taxonomy" id="1714387"/>
    <lineage>
        <taxon>Eukaryota</taxon>
        <taxon>Sar</taxon>
        <taxon>Stramenopiles</taxon>
        <taxon>Ochrophyta</taxon>
        <taxon>Bolidophyceae</taxon>
        <taxon>Parmales</taxon>
        <taxon>Triparmaceae</taxon>
        <taxon>Triparma</taxon>
    </lineage>
</organism>